<evidence type="ECO:0000256" key="2">
    <source>
        <dbReference type="SAM" id="MobiDB-lite"/>
    </source>
</evidence>
<dbReference type="EMBL" id="CM018035">
    <property type="protein sequence ID" value="KAA8542606.1"/>
    <property type="molecule type" value="Genomic_DNA"/>
</dbReference>
<keyword evidence="1" id="KW-0175">Coiled coil</keyword>
<gene>
    <name evidence="3" type="ORF">F0562_023758</name>
</gene>
<organism evidence="3 4">
    <name type="scientific">Nyssa sinensis</name>
    <dbReference type="NCBI Taxonomy" id="561372"/>
    <lineage>
        <taxon>Eukaryota</taxon>
        <taxon>Viridiplantae</taxon>
        <taxon>Streptophyta</taxon>
        <taxon>Embryophyta</taxon>
        <taxon>Tracheophyta</taxon>
        <taxon>Spermatophyta</taxon>
        <taxon>Magnoliopsida</taxon>
        <taxon>eudicotyledons</taxon>
        <taxon>Gunneridae</taxon>
        <taxon>Pentapetalae</taxon>
        <taxon>asterids</taxon>
        <taxon>Cornales</taxon>
        <taxon>Nyssaceae</taxon>
        <taxon>Nyssa</taxon>
    </lineage>
</organism>
<keyword evidence="4" id="KW-1185">Reference proteome</keyword>
<evidence type="ECO:0000313" key="4">
    <source>
        <dbReference type="Proteomes" id="UP000325577"/>
    </source>
</evidence>
<evidence type="ECO:0000313" key="3">
    <source>
        <dbReference type="EMBL" id="KAA8542606.1"/>
    </source>
</evidence>
<sequence length="421" mass="48092">MDADKRLTALKKAYADIILNTAKEAAARIMVSERKSLRFQHELSVAKEEALQMLLRLKQMMDSKISEAEMTSLSQQRKIEEVEAQLQEAEDIVRDLREELREVQAELEKVTNNKVQHHLDECDTTPQEETSEENRLNISQSIIFPAPLSQHESIIASDVKNSTSNLRYEGLKCCSDNDSCMGNSYVHSHYLPSTIMRSKEPDLYRNGCTQRIRAFERNLLDGELSLSRHSDDVKSETREDEGGKGIYMTSTHKADNMFNIENELVLEDKSWCQFPAIKPFRRKRSIRFKKITSSSCRYLLDQVMKRDQPSDPSCFKTHPSPVNNNAQCGKDLYEMAPRSSSDTTEMGMQRECAEATESEAEFVKAGSVQNTIDKDKVLVDKLVLMRQESGTADSSWDQVYRIDVEKVDVPLVNSESKPDRN</sequence>
<accession>A0A5J5BIX7</accession>
<reference evidence="3 4" key="1">
    <citation type="submission" date="2019-09" db="EMBL/GenBank/DDBJ databases">
        <title>A chromosome-level genome assembly of the Chinese tupelo Nyssa sinensis.</title>
        <authorList>
            <person name="Yang X."/>
            <person name="Kang M."/>
            <person name="Yang Y."/>
            <person name="Xiong H."/>
            <person name="Wang M."/>
            <person name="Zhang Z."/>
            <person name="Wang Z."/>
            <person name="Wu H."/>
            <person name="Ma T."/>
            <person name="Liu J."/>
            <person name="Xi Z."/>
        </authorList>
    </citation>
    <scope>NUCLEOTIDE SEQUENCE [LARGE SCALE GENOMIC DNA]</scope>
    <source>
        <strain evidence="3">J267</strain>
        <tissue evidence="3">Leaf</tissue>
    </source>
</reference>
<dbReference type="PANTHER" id="PTHR34778:SF2">
    <property type="entry name" value="OS02G0580700 PROTEIN"/>
    <property type="match status" value="1"/>
</dbReference>
<evidence type="ECO:0000256" key="1">
    <source>
        <dbReference type="SAM" id="Coils"/>
    </source>
</evidence>
<feature type="region of interest" description="Disordered" evidence="2">
    <location>
        <begin position="228"/>
        <end position="248"/>
    </location>
</feature>
<dbReference type="OrthoDB" id="657513at2759"/>
<feature type="compositionally biased region" description="Basic and acidic residues" evidence="2">
    <location>
        <begin position="228"/>
        <end position="243"/>
    </location>
</feature>
<dbReference type="AlphaFoldDB" id="A0A5J5BIX7"/>
<protein>
    <submittedName>
        <fullName evidence="3">Uncharacterized protein</fullName>
    </submittedName>
</protein>
<feature type="coiled-coil region" evidence="1">
    <location>
        <begin position="65"/>
        <end position="120"/>
    </location>
</feature>
<proteinExistence type="predicted"/>
<dbReference type="Proteomes" id="UP000325577">
    <property type="component" value="Linkage Group LG12"/>
</dbReference>
<dbReference type="PANTHER" id="PTHR34778">
    <property type="entry name" value="OS02G0580700 PROTEIN"/>
    <property type="match status" value="1"/>
</dbReference>
<name>A0A5J5BIX7_9ASTE</name>